<dbReference type="GO" id="GO:0003697">
    <property type="term" value="F:single-stranded DNA binding"/>
    <property type="evidence" value="ECO:0007669"/>
    <property type="project" value="InterPro"/>
</dbReference>
<dbReference type="Pfam" id="PF00747">
    <property type="entry name" value="Viral_DNA_bp"/>
    <property type="match status" value="1"/>
</dbReference>
<dbReference type="SUPFAM" id="SSF118208">
    <property type="entry name" value="Viral ssDNA binding protein"/>
    <property type="match status" value="1"/>
</dbReference>
<dbReference type="HAMAP" id="MF_04007">
    <property type="entry name" value="HSV_DNBI"/>
    <property type="match status" value="1"/>
</dbReference>
<keyword evidence="2" id="KW-0235">DNA replication</keyword>
<sequence>MRISPQNPIIFVFVIKSTKMADENETVVSAPVSTAAWIYVFPKDKELLDVLSVLSLMERNSPVVISPLLMNLTVENDFSTTVKTPITNFGGTILTKITSFMPVCFFFHGTEQLVGMAEDHGDLIRLCEQTRQKFHLQSFEVPTARKVIDIKALCSAVGKDADSVICHVACGNGFKELLFAGLLIPCVEEQIQVQVGEYSCVKIPLYSATLFETEETISLSSCTEFIQERAFFLPALSETLFYYVFTSWGTTLRFSNTKELIDAGLKQFTQDGEQTVKLAPHKTYLGISGQKISAVEKDFLMLVDSVVTELSFSHVAEYLDSVYDPSQIMNFNDWPIIRNSETHAERMAQLTNLKLHLSSHLAVLIFAPNSILYCSKLAFIPNVKQAFNSVMTQELLLRSLSFCNALSSLTEDVYNDNRKIIKCDSTSGKDDKFSANHLAYACATSPQLLSYVVWNLNRMSVYNAGNAHTEIYNHLVNCSANLCEFCDGKCCQSCIGTAMVRVGSRLPAIPKNVKKEPLVMSMFSRYYAEVDILGSFGRKPVSELKEIGKDQQNTLSLDRGKFVSQIFDYCKKNSLIDPVTGEDTFNVRSKKDFVSIIHGLTQCIEECVSRCIVEMRRTQTPREQIENCLQSFNVDTTPYATAFSPFLTFSYYKVILTVLQNLALIVASGHVVDRPCTGNSISKWLVQQYQSLYGTFHSSYLKKGFLNTRTVKVASNVDMEQILDCDLYKSGKYVKTTIQAKLCRLSMQCLRDFRIKNRPFNKSSKTAHNNPYFKKNVKHKKNPLSGCISFLLFKYHDKLFPNVKISCLELWQRFLLNNVPKTLDIGNPEEVKTFIKFAFSITNTYDEIDIIDIQPECLSTFIDCYFHNKFLSALGFHDYLTSLHGLTSKLVTQNPVLFPVVLDKQPKFSSIQEYLVYVKKLVLDGVPNPVIASLSKEPNFGTIFTSRSLVTFGLTLEKFVSLANREYFQFGQLGWIGGSGVDRNLNPTSSALQDFRFMRQKTIIATKFSEVIVKKVRREAIMFDTEVVKGKVLSIVENLTNDIDPELLIIAEVMRDREDKPTMDDMLFFVDGREALAASIMLKLNHLVDMNVKDFSISNLQSVFETVSSNDAPVYDFSEILAEEDDQGNGVLKCDETETETDEPMTKKNRL</sequence>
<keyword evidence="1" id="KW-1048">Host nucleus</keyword>
<protein>
    <submittedName>
        <fullName evidence="4">Major DNA-binding protein</fullName>
    </submittedName>
</protein>
<keyword evidence="3 4" id="KW-0238">DNA-binding</keyword>
<dbReference type="InterPro" id="IPR043031">
    <property type="entry name" value="Viral_ssDBP_head"/>
</dbReference>
<evidence type="ECO:0000313" key="4">
    <source>
        <dbReference type="EMBL" id="AVI07974.1"/>
    </source>
</evidence>
<dbReference type="GO" id="GO:0006260">
    <property type="term" value="P:DNA replication"/>
    <property type="evidence" value="ECO:0007669"/>
    <property type="project" value="UniProtKB-KW"/>
</dbReference>
<evidence type="ECO:0000313" key="5">
    <source>
        <dbReference type="EMBL" id="AVI08100.1"/>
    </source>
</evidence>
<name>A0A2L2QAA9_9BETA</name>
<dbReference type="GO" id="GO:0042025">
    <property type="term" value="C:host cell nucleus"/>
    <property type="evidence" value="ECO:0007669"/>
    <property type="project" value="InterPro"/>
</dbReference>
<dbReference type="InterPro" id="IPR035989">
    <property type="entry name" value="DBP_sf"/>
</dbReference>
<organism evidence="4">
    <name type="scientific">Human betaherpesvirus 6A</name>
    <dbReference type="NCBI Taxonomy" id="32603"/>
    <lineage>
        <taxon>Viruses</taxon>
        <taxon>Duplodnaviria</taxon>
        <taxon>Heunggongvirae</taxon>
        <taxon>Peploviricota</taxon>
        <taxon>Herviviricetes</taxon>
        <taxon>Herpesvirales</taxon>
        <taxon>Orthoherpesviridae</taxon>
        <taxon>Betaherpesvirinae</taxon>
        <taxon>Roseolovirus</taxon>
        <taxon>Roseolovirus humanbeta6a</taxon>
    </lineage>
</organism>
<evidence type="ECO:0000256" key="1">
    <source>
        <dbReference type="ARBA" id="ARBA00022562"/>
    </source>
</evidence>
<dbReference type="EMBL" id="MF994819">
    <property type="protein sequence ID" value="AVI08100.1"/>
    <property type="molecule type" value="Genomic_DNA"/>
</dbReference>
<dbReference type="EMBL" id="MF994818">
    <property type="protein sequence ID" value="AVI07974.1"/>
    <property type="molecule type" value="Genomic_DNA"/>
</dbReference>
<accession>A0A2L2QAA9</accession>
<proteinExistence type="inferred from homology"/>
<dbReference type="InterPro" id="IPR000635">
    <property type="entry name" value="Viral_ssDNA-bd"/>
</dbReference>
<reference evidence="4" key="1">
    <citation type="journal article" date="2018" name="J. Virol.">
        <title>Copy number heterogeneity, large origin tandem repeats, and interspecies recombination in HHV-6A and HHV-6B reference strains.</title>
        <authorList>
            <person name="Greninger A.L."/>
            <person name="Roychoudhury P."/>
            <person name="Makhsous N."/>
            <person name="Hanson D."/>
            <person name="Chase J."/>
            <person name="Krueger G."/>
            <person name="Xie H."/>
            <person name="Huang M.-L."/>
            <person name="Saunders L."/>
            <person name="Ablashi D."/>
            <person name="Koelle D.M."/>
            <person name="Cook L."/>
            <person name="Jerome K.R."/>
        </authorList>
    </citation>
    <scope>NUCLEOTIDE SEQUENCE</scope>
    <source>
        <strain evidence="4">CO4</strain>
        <strain evidence="5">CO7</strain>
    </source>
</reference>
<dbReference type="Gene3D" id="1.20.190.40">
    <property type="entry name" value="Viral ssDNA binding protein, head domain"/>
    <property type="match status" value="1"/>
</dbReference>
<evidence type="ECO:0000256" key="2">
    <source>
        <dbReference type="ARBA" id="ARBA00022705"/>
    </source>
</evidence>
<evidence type="ECO:0000256" key="3">
    <source>
        <dbReference type="ARBA" id="ARBA00023125"/>
    </source>
</evidence>